<dbReference type="Pfam" id="PF19044">
    <property type="entry name" value="P-loop_TraG"/>
    <property type="match status" value="1"/>
</dbReference>
<keyword evidence="4" id="KW-0843">Virulence</keyword>
<dbReference type="PANTHER" id="PTHR30121">
    <property type="entry name" value="UNCHARACTERIZED PROTEIN YJGR-RELATED"/>
    <property type="match status" value="1"/>
</dbReference>
<dbReference type="InterPro" id="IPR018145">
    <property type="entry name" value="CagE_TrbE_VirB_cntrl_dom"/>
</dbReference>
<evidence type="ECO:0000256" key="4">
    <source>
        <dbReference type="ARBA" id="ARBA00023026"/>
    </source>
</evidence>
<feature type="domain" description="CagE TrbE VirB component of type IV transporter system central" evidence="6">
    <location>
        <begin position="186"/>
        <end position="389"/>
    </location>
</feature>
<evidence type="ECO:0000259" key="7">
    <source>
        <dbReference type="Pfam" id="PF19044"/>
    </source>
</evidence>
<dbReference type="InterPro" id="IPR051162">
    <property type="entry name" value="T4SS_component"/>
</dbReference>
<organism evidence="8 9">
    <name type="scientific">Brucella ceti str. Cudo</name>
    <dbReference type="NCBI Taxonomy" id="595497"/>
    <lineage>
        <taxon>Bacteria</taxon>
        <taxon>Pseudomonadati</taxon>
        <taxon>Pseudomonadota</taxon>
        <taxon>Alphaproteobacteria</taxon>
        <taxon>Hyphomicrobiales</taxon>
        <taxon>Brucellaceae</taxon>
        <taxon>Brucella/Ochrobactrum group</taxon>
        <taxon>Brucella</taxon>
    </lineage>
</organism>
<dbReference type="PANTHER" id="PTHR30121:SF12">
    <property type="entry name" value="TYPE IV SECRETION SYSTEM PROTEIN CAGE"/>
    <property type="match status" value="1"/>
</dbReference>
<comment type="similarity">
    <text evidence="1">Belongs to the TrbE/VirB4 family.</text>
</comment>
<evidence type="ECO:0000256" key="1">
    <source>
        <dbReference type="ARBA" id="ARBA00006512"/>
    </source>
</evidence>
<evidence type="ECO:0000259" key="6">
    <source>
        <dbReference type="Pfam" id="PF03135"/>
    </source>
</evidence>
<protein>
    <recommendedName>
        <fullName evidence="5">Type IV secretion system protein virB4</fullName>
    </recommendedName>
</protein>
<evidence type="ECO:0000313" key="8">
    <source>
        <dbReference type="EMBL" id="EEH13439.1"/>
    </source>
</evidence>
<feature type="domain" description="TraG P-loop" evidence="7">
    <location>
        <begin position="453"/>
        <end position="567"/>
    </location>
</feature>
<dbReference type="InterPro" id="IPR027417">
    <property type="entry name" value="P-loop_NTPase"/>
</dbReference>
<dbReference type="NCBIfam" id="TIGR00929">
    <property type="entry name" value="VirB4_CagE"/>
    <property type="match status" value="1"/>
</dbReference>
<dbReference type="AlphaFoldDB" id="C0G925"/>
<evidence type="ECO:0000256" key="5">
    <source>
        <dbReference type="ARBA" id="ARBA00023635"/>
    </source>
</evidence>
<proteinExistence type="inferred from homology"/>
<sequence length="832" mass="94648">MMGAQSKYAQQLNNERSLAPFIPFRSQVGPTTVITRDGDFVRTWRIAGLAFETQDKEKLLIRKDQLNTLFRAIASNNVALWSHNVRRRTWDHLKSFFSNPFCDALDKKYYGSFSGYRMMSNELYLTVIYRPVPAKISRLFNVAVHRSHAEILQEQQLAIRKLDEIGNQIETSLRRYGGDDGRGIEVLSTYEDKHGALCSQQLEFYNFLLSGEWQKVRVPSCPLDEYLGTGWVYAGTETIEIRTANATRYARGIDFKDYASHTEPGILNGLMYSDYEYVITQSFSFMTKRDGKEFLTRQKQRLQNTEDGSASQIMEMDIAIDQLGQGDFVMGEYHYSLLVFAEDMETVRHNTSHAMNILQDNGFLATVIATATDAAFYAQLPCNWRYRPRVAGLTSLNFAGLSCFHNFRAGKRDGNPWGQALTLLKTPSGQPAYLNFHYSKGDEDNFDKKLLGNTRIIGQSGAGKTVLMNFCLAQAQKYLHNAPMGMCNVFFDKDQGAKGTILAIGGKYLAIRNGEPTGFNPFQMEPTAGNILFLEKLVQVLVSRDGQHVTTTDESRISHAIRTVMRMRPELRRLSTVLQNVTEGSDRQDRENSVAKRLAKWCFDDGTGKRGTFWWVLDCPQDQIDFNTHSNYGFDGTDFLDNADVRTPISMYLLHRMELAIDGRRFIYWMDEAWKWVDDEAFSEFANNKQLTIRKQNGLGVFATQMPSSLLNSKVASALVQQVATEIYLPNPKADYHEYTDGFKVTNEEFDIIRSMSEESRMFLVKQGHHSMICRLELNGFDDELAILSGSSDNNELLDQVIAEVGDDPSVWLPVFQERRKARIASSKSTGR</sequence>
<dbReference type="Pfam" id="PF03135">
    <property type="entry name" value="CagE_TrbE_VirB"/>
    <property type="match status" value="1"/>
</dbReference>
<evidence type="ECO:0000313" key="9">
    <source>
        <dbReference type="Proteomes" id="UP000003678"/>
    </source>
</evidence>
<dbReference type="InterPro" id="IPR004346">
    <property type="entry name" value="CagE_TrbE_VirB"/>
</dbReference>
<comment type="caution">
    <text evidence="8">The sequence shown here is derived from an EMBL/GenBank/DDBJ whole genome shotgun (WGS) entry which is preliminary data.</text>
</comment>
<dbReference type="SUPFAM" id="SSF52540">
    <property type="entry name" value="P-loop containing nucleoside triphosphate hydrolases"/>
    <property type="match status" value="1"/>
</dbReference>
<dbReference type="Proteomes" id="UP000003678">
    <property type="component" value="Unassembled WGS sequence"/>
</dbReference>
<dbReference type="InterPro" id="IPR043964">
    <property type="entry name" value="P-loop_TraG"/>
</dbReference>
<reference evidence="8 9" key="1">
    <citation type="submission" date="2009-03" db="EMBL/GenBank/DDBJ databases">
        <authorList>
            <person name="Setubal J.C."/>
            <person name="Boyle S."/>
            <person name="Crasta O.R."/>
            <person name="Gillespie J.J."/>
            <person name="Kenyon R.W."/>
            <person name="Lu J."/>
            <person name="Mane S."/>
            <person name="Nagrani S."/>
            <person name="Shallom J.M."/>
            <person name="Shallom S."/>
            <person name="Shukla M."/>
            <person name="Snyder E.E."/>
            <person name="Sobral B.W."/>
            <person name="Wattam A.R."/>
            <person name="Will R."/>
            <person name="Williams K."/>
            <person name="Yoo H."/>
            <person name="Bruce D.H."/>
            <person name="Detter C."/>
            <person name="Munk C."/>
            <person name="Brettin T.S."/>
            <person name="Ficht T."/>
        </authorList>
    </citation>
    <scope>NUCLEOTIDE SEQUENCE [LARGE SCALE GENOMIC DNA]</scope>
    <source>
        <strain evidence="8 9">Cudo</strain>
    </source>
</reference>
<gene>
    <name evidence="8" type="ORF">BCETI_6000379</name>
</gene>
<dbReference type="GO" id="GO:0005524">
    <property type="term" value="F:ATP binding"/>
    <property type="evidence" value="ECO:0007669"/>
    <property type="project" value="UniProtKB-KW"/>
</dbReference>
<accession>C0G925</accession>
<evidence type="ECO:0000256" key="3">
    <source>
        <dbReference type="ARBA" id="ARBA00022840"/>
    </source>
</evidence>
<name>C0G925_9HYPH</name>
<evidence type="ECO:0000256" key="2">
    <source>
        <dbReference type="ARBA" id="ARBA00022741"/>
    </source>
</evidence>
<keyword evidence="2" id="KW-0547">Nucleotide-binding</keyword>
<keyword evidence="3" id="KW-0067">ATP-binding</keyword>
<dbReference type="EMBL" id="ACJD01000006">
    <property type="protein sequence ID" value="EEH13439.1"/>
    <property type="molecule type" value="Genomic_DNA"/>
</dbReference>
<dbReference type="Gene3D" id="3.40.50.300">
    <property type="entry name" value="P-loop containing nucleotide triphosphate hydrolases"/>
    <property type="match status" value="1"/>
</dbReference>